<reference evidence="10" key="1">
    <citation type="submission" date="2023-07" db="EMBL/GenBank/DDBJ databases">
        <title>Between Cages and Wild: Unraveling the Impact of Captivity on Animal Microbiomes and Antimicrobial Resistance.</title>
        <authorList>
            <person name="Schmartz G.P."/>
            <person name="Rehner J."/>
            <person name="Schuff M.J."/>
            <person name="Becker S.L."/>
            <person name="Kravczyk M."/>
            <person name="Gurevich A."/>
            <person name="Francke R."/>
            <person name="Mueller R."/>
            <person name="Keller V."/>
            <person name="Keller A."/>
        </authorList>
    </citation>
    <scope>NUCLEOTIDE SEQUENCE</scope>
    <source>
        <strain evidence="10">S39M_St_73</strain>
    </source>
</reference>
<feature type="domain" description="Acyl-ACP thioesterase N-terminal hotdog" evidence="8">
    <location>
        <begin position="6"/>
        <end position="133"/>
    </location>
</feature>
<dbReference type="InterPro" id="IPR045023">
    <property type="entry name" value="FATA/B"/>
</dbReference>
<dbReference type="GO" id="GO:0000036">
    <property type="term" value="F:acyl carrier activity"/>
    <property type="evidence" value="ECO:0007669"/>
    <property type="project" value="TreeGrafter"/>
</dbReference>
<evidence type="ECO:0000256" key="6">
    <source>
        <dbReference type="ARBA" id="ARBA00023098"/>
    </source>
</evidence>
<dbReference type="Gene3D" id="3.10.129.10">
    <property type="entry name" value="Hotdog Thioesterase"/>
    <property type="match status" value="1"/>
</dbReference>
<keyword evidence="7" id="KW-0275">Fatty acid biosynthesis</keyword>
<dbReference type="CDD" id="cd00586">
    <property type="entry name" value="4HBT"/>
    <property type="match status" value="1"/>
</dbReference>
<feature type="domain" description="Acyl-ACP thioesterase-like C-terminal" evidence="9">
    <location>
        <begin position="157"/>
        <end position="254"/>
    </location>
</feature>
<evidence type="ECO:0000256" key="2">
    <source>
        <dbReference type="ARBA" id="ARBA00022516"/>
    </source>
</evidence>
<dbReference type="AlphaFoldDB" id="A0AA43UBT0"/>
<name>A0AA43UBT0_9LACT</name>
<comment type="similarity">
    <text evidence="1">Belongs to the acyl-ACP thioesterase family.</text>
</comment>
<dbReference type="GO" id="GO:0016297">
    <property type="term" value="F:fatty acyl-[ACP] hydrolase activity"/>
    <property type="evidence" value="ECO:0007669"/>
    <property type="project" value="InterPro"/>
</dbReference>
<dbReference type="Proteomes" id="UP001171751">
    <property type="component" value="Unassembled WGS sequence"/>
</dbReference>
<accession>A0AA43UBT0</accession>
<dbReference type="Pfam" id="PF01643">
    <property type="entry name" value="Acyl-ACP_TE"/>
    <property type="match status" value="1"/>
</dbReference>
<dbReference type="InterPro" id="IPR049427">
    <property type="entry name" value="Acyl-ACP_TE_C"/>
</dbReference>
<evidence type="ECO:0000256" key="3">
    <source>
        <dbReference type="ARBA" id="ARBA00022801"/>
    </source>
</evidence>
<dbReference type="EMBL" id="JAUNQW010000005">
    <property type="protein sequence ID" value="MDO5457073.1"/>
    <property type="molecule type" value="Genomic_DNA"/>
</dbReference>
<dbReference type="PANTHER" id="PTHR31727">
    <property type="entry name" value="OLEOYL-ACYL CARRIER PROTEIN THIOESTERASE 1, CHLOROPLASTIC"/>
    <property type="match status" value="1"/>
</dbReference>
<evidence type="ECO:0000313" key="10">
    <source>
        <dbReference type="EMBL" id="MDO5457073.1"/>
    </source>
</evidence>
<dbReference type="Pfam" id="PF20791">
    <property type="entry name" value="Acyl-ACP_TE_C"/>
    <property type="match status" value="1"/>
</dbReference>
<evidence type="ECO:0000256" key="5">
    <source>
        <dbReference type="ARBA" id="ARBA00022946"/>
    </source>
</evidence>
<evidence type="ECO:0000259" key="8">
    <source>
        <dbReference type="Pfam" id="PF01643"/>
    </source>
</evidence>
<comment type="caution">
    <text evidence="10">The sequence shown here is derived from an EMBL/GenBank/DDBJ whole genome shotgun (WGS) entry which is preliminary data.</text>
</comment>
<keyword evidence="3" id="KW-0378">Hydrolase</keyword>
<gene>
    <name evidence="10" type="ORF">Q4F26_01880</name>
</gene>
<keyword evidence="4" id="KW-0276">Fatty acid metabolism</keyword>
<keyword evidence="2" id="KW-0444">Lipid biosynthesis</keyword>
<keyword evidence="6" id="KW-0443">Lipid metabolism</keyword>
<evidence type="ECO:0000313" key="11">
    <source>
        <dbReference type="Proteomes" id="UP001171751"/>
    </source>
</evidence>
<organism evidence="10 11">
    <name type="scientific">Atopococcus tabaci</name>
    <dbReference type="NCBI Taxonomy" id="269774"/>
    <lineage>
        <taxon>Bacteria</taxon>
        <taxon>Bacillati</taxon>
        <taxon>Bacillota</taxon>
        <taxon>Bacilli</taxon>
        <taxon>Lactobacillales</taxon>
        <taxon>Carnobacteriaceae</taxon>
        <taxon>Atopococcus</taxon>
    </lineage>
</organism>
<dbReference type="SUPFAM" id="SSF54637">
    <property type="entry name" value="Thioesterase/thiol ester dehydrase-isomerase"/>
    <property type="match status" value="2"/>
</dbReference>
<evidence type="ECO:0000256" key="7">
    <source>
        <dbReference type="ARBA" id="ARBA00023160"/>
    </source>
</evidence>
<sequence length="260" mass="30688">MADGYYKKEHVIKGYECDFQGNMKFPTLMNYLIELSGDHWEATVGGTETDPLAKGELTWILIYYQAELAKIPKKDEKIYLATEYRSYNRLFAYRNFDVLDEDNNIIIQIESVFALMDLDSRRMVKLKDDYFENLQLKEPKSSRIKRYPDIAALSEEAELLERDYYVRYYDIDSNQHVNNTLYLDWGIDVLGGEFLSQHHLTFAAIKFDKEVHYEDYIHSKATLIENPDRKGTYISSHRIETEGKLNAEIEFHWISSQQEI</sequence>
<dbReference type="InterPro" id="IPR002864">
    <property type="entry name" value="Acyl-ACP_thioesterase_NHD"/>
</dbReference>
<keyword evidence="5" id="KW-0809">Transit peptide</keyword>
<proteinExistence type="inferred from homology"/>
<evidence type="ECO:0000256" key="1">
    <source>
        <dbReference type="ARBA" id="ARBA00006500"/>
    </source>
</evidence>
<dbReference type="InterPro" id="IPR029069">
    <property type="entry name" value="HotDog_dom_sf"/>
</dbReference>
<protein>
    <submittedName>
        <fullName evidence="10">Thioesterase</fullName>
    </submittedName>
</protein>
<dbReference type="PANTHER" id="PTHR31727:SF6">
    <property type="entry name" value="OLEOYL-ACYL CARRIER PROTEIN THIOESTERASE 1, CHLOROPLASTIC"/>
    <property type="match status" value="1"/>
</dbReference>
<evidence type="ECO:0000256" key="4">
    <source>
        <dbReference type="ARBA" id="ARBA00022832"/>
    </source>
</evidence>
<keyword evidence="11" id="KW-1185">Reference proteome</keyword>
<evidence type="ECO:0000259" key="9">
    <source>
        <dbReference type="Pfam" id="PF20791"/>
    </source>
</evidence>